<dbReference type="Gene3D" id="3.40.50.150">
    <property type="entry name" value="Vaccinia Virus protein VP39"/>
    <property type="match status" value="1"/>
</dbReference>
<organism evidence="5 6">
    <name type="scientific">Sporormia fimetaria CBS 119925</name>
    <dbReference type="NCBI Taxonomy" id="1340428"/>
    <lineage>
        <taxon>Eukaryota</taxon>
        <taxon>Fungi</taxon>
        <taxon>Dikarya</taxon>
        <taxon>Ascomycota</taxon>
        <taxon>Pezizomycotina</taxon>
        <taxon>Dothideomycetes</taxon>
        <taxon>Pleosporomycetidae</taxon>
        <taxon>Pleosporales</taxon>
        <taxon>Sporormiaceae</taxon>
        <taxon>Sporormia</taxon>
    </lineage>
</organism>
<feature type="domain" description="Release factor glutamine methyltransferase N-terminal" evidence="4">
    <location>
        <begin position="31"/>
        <end position="79"/>
    </location>
</feature>
<dbReference type="GO" id="GO:0008276">
    <property type="term" value="F:protein methyltransferase activity"/>
    <property type="evidence" value="ECO:0007669"/>
    <property type="project" value="InterPro"/>
</dbReference>
<name>A0A6A6V4B9_9PLEO</name>
<dbReference type="Proteomes" id="UP000799440">
    <property type="component" value="Unassembled WGS sequence"/>
</dbReference>
<reference evidence="5" key="1">
    <citation type="journal article" date="2020" name="Stud. Mycol.">
        <title>101 Dothideomycetes genomes: a test case for predicting lifestyles and emergence of pathogens.</title>
        <authorList>
            <person name="Haridas S."/>
            <person name="Albert R."/>
            <person name="Binder M."/>
            <person name="Bloem J."/>
            <person name="Labutti K."/>
            <person name="Salamov A."/>
            <person name="Andreopoulos B."/>
            <person name="Baker S."/>
            <person name="Barry K."/>
            <person name="Bills G."/>
            <person name="Bluhm B."/>
            <person name="Cannon C."/>
            <person name="Castanera R."/>
            <person name="Culley D."/>
            <person name="Daum C."/>
            <person name="Ezra D."/>
            <person name="Gonzalez J."/>
            <person name="Henrissat B."/>
            <person name="Kuo A."/>
            <person name="Liang C."/>
            <person name="Lipzen A."/>
            <person name="Lutzoni F."/>
            <person name="Magnuson J."/>
            <person name="Mondo S."/>
            <person name="Nolan M."/>
            <person name="Ohm R."/>
            <person name="Pangilinan J."/>
            <person name="Park H.-J."/>
            <person name="Ramirez L."/>
            <person name="Alfaro M."/>
            <person name="Sun H."/>
            <person name="Tritt A."/>
            <person name="Yoshinaga Y."/>
            <person name="Zwiers L.-H."/>
            <person name="Turgeon B."/>
            <person name="Goodwin S."/>
            <person name="Spatafora J."/>
            <person name="Crous P."/>
            <person name="Grigoriev I."/>
        </authorList>
    </citation>
    <scope>NUCLEOTIDE SEQUENCE</scope>
    <source>
        <strain evidence="5">CBS 119925</strain>
    </source>
</reference>
<evidence type="ECO:0000256" key="1">
    <source>
        <dbReference type="ARBA" id="ARBA00022603"/>
    </source>
</evidence>
<evidence type="ECO:0000256" key="2">
    <source>
        <dbReference type="ARBA" id="ARBA00022679"/>
    </source>
</evidence>
<dbReference type="InterPro" id="IPR004556">
    <property type="entry name" value="HemK-like"/>
</dbReference>
<proteinExistence type="predicted"/>
<dbReference type="InterPro" id="IPR040758">
    <property type="entry name" value="PrmC_N"/>
</dbReference>
<dbReference type="OrthoDB" id="269872at2759"/>
<protein>
    <submittedName>
        <fullName evidence="5">S-adenosyl-L-methionine-dependent methyltransferase</fullName>
    </submittedName>
</protein>
<dbReference type="CDD" id="cd02440">
    <property type="entry name" value="AdoMet_MTases"/>
    <property type="match status" value="1"/>
</dbReference>
<dbReference type="Pfam" id="PF17827">
    <property type="entry name" value="PrmC_N"/>
    <property type="match status" value="1"/>
</dbReference>
<evidence type="ECO:0000313" key="5">
    <source>
        <dbReference type="EMBL" id="KAF2744554.1"/>
    </source>
</evidence>
<evidence type="ECO:0000313" key="6">
    <source>
        <dbReference type="Proteomes" id="UP000799440"/>
    </source>
</evidence>
<sequence length="351" mass="38912">MPRLSTSLLRNAKAIDPLLPSLLRPCRTLQAAQNELRWLREHVLGDHRTRNHTAAHQASILRRLVRDRASGKPLQYILGTEFFGDLEIACRPGVLIPRQETAASITHLTHLLLTCGALPRSLRVLDLCTGTGCIPLLFRHELLSARNDTRLQLLGIDISPSALALAKHNAQRLTNDTPHISIEFLRSNILSTAPPDSLAHTLTTHSQPTTWEILISNPPYISPSAFWKSTTRSVRGFEPKLALVPPALKPGIGDTEQGDVFYSRLLAVAEEVGARVVLVEVADLEQAGRVARIVKKKNVWDGVEIWRDWPDGHEEEQGGGDEERLGCKILGSGNGRSVVFWREEGRAWLGK</sequence>
<dbReference type="EMBL" id="MU006588">
    <property type="protein sequence ID" value="KAF2744554.1"/>
    <property type="molecule type" value="Genomic_DNA"/>
</dbReference>
<keyword evidence="3" id="KW-0949">S-adenosyl-L-methionine</keyword>
<dbReference type="Gene3D" id="1.10.8.10">
    <property type="entry name" value="DNA helicase RuvA subunit, C-terminal domain"/>
    <property type="match status" value="1"/>
</dbReference>
<evidence type="ECO:0000259" key="4">
    <source>
        <dbReference type="Pfam" id="PF17827"/>
    </source>
</evidence>
<keyword evidence="6" id="KW-1185">Reference proteome</keyword>
<dbReference type="SUPFAM" id="SSF53335">
    <property type="entry name" value="S-adenosyl-L-methionine-dependent methyltransferases"/>
    <property type="match status" value="1"/>
</dbReference>
<evidence type="ECO:0000256" key="3">
    <source>
        <dbReference type="ARBA" id="ARBA00022691"/>
    </source>
</evidence>
<keyword evidence="1 5" id="KW-0489">Methyltransferase</keyword>
<gene>
    <name evidence="5" type="ORF">M011DRAFT_408503</name>
</gene>
<dbReference type="NCBIfam" id="TIGR00536">
    <property type="entry name" value="hemK_fam"/>
    <property type="match status" value="1"/>
</dbReference>
<dbReference type="AlphaFoldDB" id="A0A6A6V4B9"/>
<dbReference type="GO" id="GO:0032259">
    <property type="term" value="P:methylation"/>
    <property type="evidence" value="ECO:0007669"/>
    <property type="project" value="UniProtKB-KW"/>
</dbReference>
<dbReference type="GO" id="GO:0005739">
    <property type="term" value="C:mitochondrion"/>
    <property type="evidence" value="ECO:0007669"/>
    <property type="project" value="TreeGrafter"/>
</dbReference>
<keyword evidence="2" id="KW-0808">Transferase</keyword>
<accession>A0A6A6V4B9</accession>
<dbReference type="PANTHER" id="PTHR18895:SF74">
    <property type="entry name" value="MTRF1L RELEASE FACTOR GLUTAMINE METHYLTRANSFERASE"/>
    <property type="match status" value="1"/>
</dbReference>
<dbReference type="InterPro" id="IPR029063">
    <property type="entry name" value="SAM-dependent_MTases_sf"/>
</dbReference>
<dbReference type="PANTHER" id="PTHR18895">
    <property type="entry name" value="HEMK METHYLTRANSFERASE"/>
    <property type="match status" value="1"/>
</dbReference>
<dbReference type="InterPro" id="IPR050320">
    <property type="entry name" value="N5-glutamine_MTase"/>
</dbReference>